<comment type="caution">
    <text evidence="2">The sequence shown here is derived from an EMBL/GenBank/DDBJ whole genome shotgun (WGS) entry which is preliminary data.</text>
</comment>
<evidence type="ECO:0000313" key="2">
    <source>
        <dbReference type="EMBL" id="OHE98101.1"/>
    </source>
</evidence>
<dbReference type="RefSeq" id="XP_022475252.1">
    <property type="nucleotide sequence ID" value="XM_022618254.1"/>
</dbReference>
<reference evidence="2 3" key="1">
    <citation type="submission" date="2016-09" db="EMBL/GenBank/DDBJ databases">
        <authorList>
            <person name="Capua I."/>
            <person name="De Benedictis P."/>
            <person name="Joannis T."/>
            <person name="Lombin L.H."/>
            <person name="Cattoli G."/>
        </authorList>
    </citation>
    <scope>NUCLEOTIDE SEQUENCE [LARGE SCALE GENOMIC DNA]</scope>
    <source>
        <strain evidence="2 3">IMI 309357</strain>
    </source>
</reference>
<sequence>MALAFASAFASFDAKDSLSRHLPHQHPKIIVQSAPLTLPHDIIKLLTLHAAVPVHLLAHVPRALHTCYEQGEAQNYGREGGGPQHPRQGETTSPNNHLALLRYHVLTLCNALDSLTDDRVSTAEICWAADAAIDDLRQAWDGAVAHMLEGWPRAAILCFNRIVITSRSFANSSSAGESARLGNKSQARYHNKTTSAFLDRLARYVAPAPDPSIMTDSTYTGRADIHDLVAGLRLVLLRVSAILAVADDVGIYTGRNTRSTSTEDVFKSTVPISKKTLSWHLWSFLFRWRTEAKEGRSSPANAGERETQMVVRILSELQCLQSPLNNAKLSVDHVVAQLELVGNLTVALASAPWQPEEASAPGDSVSDEGDDTNPASSRGRFDWLKNHIALKGKKKKGNNDDDDETEWWRGSPWVREQHLIGNGGLGGLERLAVGRIMYFLSDLGDMARDIEAELRRYGNDTKELQNSSSTMGSIIEVSYLNSFGNKQRQPGIANEKNDNGLFQREIFSPSLIQAYVALLAVLSAGAIGVPLSSSFSESRIQSIAQLGGITHLIDLTDPSKQISLPDVTRLTLDLCGRLDCQLKISGQQFEPREVKNKLLSALGNFKELAVTVATLKGNASRPALVVLVVLDQSSVMGKASLTLSESSFEKQRTLAELIDLRPTAESQLQEYDVAVAGDSVLLERF</sequence>
<dbReference type="Proteomes" id="UP000176998">
    <property type="component" value="Unassembled WGS sequence"/>
</dbReference>
<gene>
    <name evidence="2" type="ORF">CORC01_06615</name>
</gene>
<name>A0A1G4B9N2_9PEZI</name>
<protein>
    <submittedName>
        <fullName evidence="2">Uncharacterized protein</fullName>
    </submittedName>
</protein>
<feature type="region of interest" description="Disordered" evidence="1">
    <location>
        <begin position="74"/>
        <end position="94"/>
    </location>
</feature>
<evidence type="ECO:0000256" key="1">
    <source>
        <dbReference type="SAM" id="MobiDB-lite"/>
    </source>
</evidence>
<evidence type="ECO:0000313" key="3">
    <source>
        <dbReference type="Proteomes" id="UP000176998"/>
    </source>
</evidence>
<dbReference type="OrthoDB" id="416786at2759"/>
<feature type="region of interest" description="Disordered" evidence="1">
    <location>
        <begin position="353"/>
        <end position="379"/>
    </location>
</feature>
<dbReference type="EMBL" id="MJBS01000050">
    <property type="protein sequence ID" value="OHE98101.1"/>
    <property type="molecule type" value="Genomic_DNA"/>
</dbReference>
<organism evidence="2 3">
    <name type="scientific">Colletotrichum orchidophilum</name>
    <dbReference type="NCBI Taxonomy" id="1209926"/>
    <lineage>
        <taxon>Eukaryota</taxon>
        <taxon>Fungi</taxon>
        <taxon>Dikarya</taxon>
        <taxon>Ascomycota</taxon>
        <taxon>Pezizomycotina</taxon>
        <taxon>Sordariomycetes</taxon>
        <taxon>Hypocreomycetidae</taxon>
        <taxon>Glomerellales</taxon>
        <taxon>Glomerellaceae</taxon>
        <taxon>Colletotrichum</taxon>
    </lineage>
</organism>
<dbReference type="SUPFAM" id="SSF56801">
    <property type="entry name" value="Acetyl-CoA synthetase-like"/>
    <property type="match status" value="1"/>
</dbReference>
<accession>A0A1G4B9N2</accession>
<dbReference type="AlphaFoldDB" id="A0A1G4B9N2"/>
<proteinExistence type="predicted"/>
<keyword evidence="3" id="KW-1185">Reference proteome</keyword>
<dbReference type="GeneID" id="34559764"/>